<name>A0A8H8UQH2_ORBOL</name>
<gene>
    <name evidence="3" type="ORF">TWF679_004040</name>
</gene>
<evidence type="ECO:0000256" key="1">
    <source>
        <dbReference type="ARBA" id="ARBA00004241"/>
    </source>
</evidence>
<evidence type="ECO:0000313" key="3">
    <source>
        <dbReference type="EMBL" id="KAF3196842.1"/>
    </source>
</evidence>
<dbReference type="EMBL" id="WIWT01000192">
    <property type="protein sequence ID" value="KAF3196842.1"/>
    <property type="molecule type" value="Genomic_DNA"/>
</dbReference>
<dbReference type="Pfam" id="PF10528">
    <property type="entry name" value="GLEYA"/>
    <property type="match status" value="1"/>
</dbReference>
<dbReference type="GO" id="GO:0009986">
    <property type="term" value="C:cell surface"/>
    <property type="evidence" value="ECO:0007669"/>
    <property type="project" value="UniProtKB-SubCell"/>
</dbReference>
<organism evidence="3 4">
    <name type="scientific">Orbilia oligospora</name>
    <name type="common">Nematode-trapping fungus</name>
    <name type="synonym">Arthrobotrys oligospora</name>
    <dbReference type="NCBI Taxonomy" id="2813651"/>
    <lineage>
        <taxon>Eukaryota</taxon>
        <taxon>Fungi</taxon>
        <taxon>Dikarya</taxon>
        <taxon>Ascomycota</taxon>
        <taxon>Pezizomycotina</taxon>
        <taxon>Orbiliomycetes</taxon>
        <taxon>Orbiliales</taxon>
        <taxon>Orbiliaceae</taxon>
        <taxon>Orbilia</taxon>
    </lineage>
</organism>
<comment type="caution">
    <text evidence="3">The sequence shown here is derived from an EMBL/GenBank/DDBJ whole genome shotgun (WGS) entry which is preliminary data.</text>
</comment>
<dbReference type="PANTHER" id="PTHR31492:SF14">
    <property type="entry name" value="M CELL-TYPE AGGLUTINATION PROTEIN MAM3-RELATED"/>
    <property type="match status" value="1"/>
</dbReference>
<sequence length="411" mass="44458">MYYFRMLANQDRLHDTSVGIDLMWDLEFSAGKSPMGYGGLACTPAVRVAVHVSGRLTNGDSVTLDIQGYKKRHLCHEVLHMPKVAFFATRAAAQQPCTCSCTIDGCFEALAGTLPFFPQATVSDCRSFLWTRSTVAATTITETIPSTPITATSGTEPTGLVTDIPAQVAAACSNAAAYSSACECLGITAGKTTFIHVEFTTTTIMKPAATPDTSCDSAGLEVAIYDNPYLTFTTNYPEFNPEHFKNLAPYGTDKTNILGLHSTTEMNNPHGFTPVTPAIYVLNYRGFFYSPNTTTYTFRIFDADDYTGFWTGSKARIGWTRANEDGESTFRAPADPPVVGQIQLALSAGEYTPLRIIFANRGGAGKYTFEVVDSGGFSYVEYGSASPYLVSRSCLNPTDAPPYTSPFGEEP</sequence>
<protein>
    <recommendedName>
        <fullName evidence="2">PA14 domain-containing protein</fullName>
    </recommendedName>
</protein>
<comment type="subcellular location">
    <subcellularLocation>
        <location evidence="1">Cell surface</location>
    </subcellularLocation>
</comment>
<evidence type="ECO:0000313" key="4">
    <source>
        <dbReference type="Proteomes" id="UP000614610"/>
    </source>
</evidence>
<proteinExistence type="predicted"/>
<dbReference type="InterPro" id="IPR037524">
    <property type="entry name" value="PA14/GLEYA"/>
</dbReference>
<evidence type="ECO:0000259" key="2">
    <source>
        <dbReference type="PROSITE" id="PS51820"/>
    </source>
</evidence>
<accession>A0A8H8UQH2</accession>
<dbReference type="Proteomes" id="UP000614610">
    <property type="component" value="Unassembled WGS sequence"/>
</dbReference>
<dbReference type="Gene3D" id="2.60.120.1560">
    <property type="match status" value="1"/>
</dbReference>
<dbReference type="AlphaFoldDB" id="A0A8H8UQH2"/>
<dbReference type="PANTHER" id="PTHR31492">
    <property type="entry name" value="M CELL-TYPE AGGLUTINATION PROTEIN MAM3-RELATED"/>
    <property type="match status" value="1"/>
</dbReference>
<dbReference type="PROSITE" id="PS51820">
    <property type="entry name" value="PA14"/>
    <property type="match status" value="1"/>
</dbReference>
<reference evidence="3" key="1">
    <citation type="submission" date="2019-06" db="EMBL/GenBank/DDBJ databases">
        <authorList>
            <person name="Palmer J.M."/>
        </authorList>
    </citation>
    <scope>NUCLEOTIDE SEQUENCE</scope>
    <source>
        <strain evidence="3">TWF679</strain>
    </source>
</reference>
<dbReference type="OrthoDB" id="4388755at2759"/>
<dbReference type="InterPro" id="IPR051905">
    <property type="entry name" value="S_pombe_Mam3/Map4"/>
</dbReference>
<feature type="domain" description="PA14" evidence="2">
    <location>
        <begin position="234"/>
        <end position="386"/>
    </location>
</feature>
<dbReference type="InterPro" id="IPR018871">
    <property type="entry name" value="GLEYA_adhesin_domain"/>
</dbReference>